<dbReference type="Gene3D" id="1.10.3110.10">
    <property type="entry name" value="protoporphyrinogen ix oxidase, domain 3"/>
    <property type="match status" value="1"/>
</dbReference>
<comment type="caution">
    <text evidence="2">The sequence shown here is derived from an EMBL/GenBank/DDBJ whole genome shotgun (WGS) entry which is preliminary data.</text>
</comment>
<accession>A0AAV3X592</accession>
<dbReference type="EMBL" id="BLAY01000004">
    <property type="protein sequence ID" value="GET35760.1"/>
    <property type="molecule type" value="Genomic_DNA"/>
</dbReference>
<reference evidence="2" key="1">
    <citation type="submission" date="2019-10" db="EMBL/GenBank/DDBJ databases">
        <title>Draft genome sequece of Microseira wollei NIES-4236.</title>
        <authorList>
            <person name="Yamaguchi H."/>
            <person name="Suzuki S."/>
            <person name="Kawachi M."/>
        </authorList>
    </citation>
    <scope>NUCLEOTIDE SEQUENCE</scope>
    <source>
        <strain evidence="2">NIES-4236</strain>
    </source>
</reference>
<dbReference type="Proteomes" id="UP001050975">
    <property type="component" value="Unassembled WGS sequence"/>
</dbReference>
<proteinExistence type="predicted"/>
<evidence type="ECO:0000259" key="1">
    <source>
        <dbReference type="Pfam" id="PF01593"/>
    </source>
</evidence>
<organism evidence="2 3">
    <name type="scientific">Microseira wollei NIES-4236</name>
    <dbReference type="NCBI Taxonomy" id="2530354"/>
    <lineage>
        <taxon>Bacteria</taxon>
        <taxon>Bacillati</taxon>
        <taxon>Cyanobacteriota</taxon>
        <taxon>Cyanophyceae</taxon>
        <taxon>Oscillatoriophycideae</taxon>
        <taxon>Aerosakkonematales</taxon>
        <taxon>Aerosakkonemataceae</taxon>
        <taxon>Microseira</taxon>
    </lineage>
</organism>
<dbReference type="InterPro" id="IPR050464">
    <property type="entry name" value="Zeta_carotene_desat/Oxidored"/>
</dbReference>
<gene>
    <name evidence="2" type="ORF">MiSe_05050</name>
</gene>
<name>A0AAV3X592_9CYAN</name>
<evidence type="ECO:0000313" key="3">
    <source>
        <dbReference type="Proteomes" id="UP001050975"/>
    </source>
</evidence>
<evidence type="ECO:0000313" key="2">
    <source>
        <dbReference type="EMBL" id="GET35760.1"/>
    </source>
</evidence>
<dbReference type="RefSeq" id="WP_226574182.1">
    <property type="nucleotide sequence ID" value="NZ_BLAY01000004.1"/>
</dbReference>
<dbReference type="SUPFAM" id="SSF51905">
    <property type="entry name" value="FAD/NAD(P)-binding domain"/>
    <property type="match status" value="1"/>
</dbReference>
<dbReference type="Gene3D" id="3.50.50.60">
    <property type="entry name" value="FAD/NAD(P)-binding domain"/>
    <property type="match status" value="1"/>
</dbReference>
<dbReference type="Gene3D" id="3.90.660.20">
    <property type="entry name" value="Protoporphyrinogen oxidase, mitochondrial, domain 2"/>
    <property type="match status" value="1"/>
</dbReference>
<dbReference type="Pfam" id="PF01593">
    <property type="entry name" value="Amino_oxidase"/>
    <property type="match status" value="1"/>
</dbReference>
<keyword evidence="3" id="KW-1185">Reference proteome</keyword>
<dbReference type="InterPro" id="IPR002937">
    <property type="entry name" value="Amino_oxidase"/>
</dbReference>
<feature type="domain" description="Amine oxidase" evidence="1">
    <location>
        <begin position="17"/>
        <end position="425"/>
    </location>
</feature>
<dbReference type="GO" id="GO:0016491">
    <property type="term" value="F:oxidoreductase activity"/>
    <property type="evidence" value="ECO:0007669"/>
    <property type="project" value="InterPro"/>
</dbReference>
<dbReference type="InterPro" id="IPR036188">
    <property type="entry name" value="FAD/NAD-bd_sf"/>
</dbReference>
<dbReference type="AlphaFoldDB" id="A0AAV3X592"/>
<protein>
    <submittedName>
        <fullName evidence="2">FAD dependent oxidoreductase</fullName>
    </submittedName>
</protein>
<dbReference type="PANTHER" id="PTHR42923">
    <property type="entry name" value="PROTOPORPHYRINOGEN OXIDASE"/>
    <property type="match status" value="1"/>
</dbReference>
<sequence>MLPKTENWAIVGGGILGMTLAHRLAQQGKNVTLFEGANELGGLASAWQLGDIVWDRHYHVTLLSDTRWRSLLAELGLEREIEWVETKTGLYADGQLYSISNSIEFLRFFPLGLIDKLRFAFTIIYGSKINDWKKLEKIPVTDWLKKWSGKRAFEKIWLPLLRAKLGDNYKKASAAFIWAIIARLYAARRTGLKKEMFGYVPGGSARVLERFGQVLAGEHVKIKLGHRVTKVEPIGRGKVSIEFQNREQETFDRVILTTAAPIAAQVCSGLSEAEISQLKGIEYQGIICASLLLKKPLSNFYVTNITDTWVPFTGVIEMSALVDRKYLGGNALVYLPKYLPSDAPAFSLSDKELEEKFVQALLQMYPRFERSDLVCFQVSRVRYVLAISTVNYSEKLPPMPTSIPGVYIINSAHIVNGTLNVNETIQLAEKVAEQFLAN</sequence>
<dbReference type="NCBIfam" id="NF005560">
    <property type="entry name" value="PRK07233.1"/>
    <property type="match status" value="1"/>
</dbReference>
<dbReference type="PANTHER" id="PTHR42923:SF46">
    <property type="entry name" value="AMINE OXIDASE"/>
    <property type="match status" value="1"/>
</dbReference>